<dbReference type="EMBL" id="KL584753">
    <property type="protein sequence ID" value="KEQ97670.1"/>
    <property type="molecule type" value="Genomic_DNA"/>
</dbReference>
<gene>
    <name evidence="1" type="ORF">AUEXF2481DRAFT_540288</name>
</gene>
<dbReference type="AlphaFoldDB" id="A0A074YJ22"/>
<reference evidence="1 2" key="1">
    <citation type="journal article" date="2014" name="BMC Genomics">
        <title>Genome sequencing of four Aureobasidium pullulans varieties: biotechnological potential, stress tolerance, and description of new species.</title>
        <authorList>
            <person name="Gostin Ar C."/>
            <person name="Ohm R.A."/>
            <person name="Kogej T."/>
            <person name="Sonjak S."/>
            <person name="Turk M."/>
            <person name="Zajc J."/>
            <person name="Zalar P."/>
            <person name="Grube M."/>
            <person name="Sun H."/>
            <person name="Han J."/>
            <person name="Sharma A."/>
            <person name="Chiniquy J."/>
            <person name="Ngan C.Y."/>
            <person name="Lipzen A."/>
            <person name="Barry K."/>
            <person name="Grigoriev I.V."/>
            <person name="Gunde-Cimerman N."/>
        </authorList>
    </citation>
    <scope>NUCLEOTIDE SEQUENCE [LARGE SCALE GENOMIC DNA]</scope>
    <source>
        <strain evidence="1 2">EXF-2481</strain>
    </source>
</reference>
<evidence type="ECO:0000313" key="1">
    <source>
        <dbReference type="EMBL" id="KEQ97670.1"/>
    </source>
</evidence>
<dbReference type="RefSeq" id="XP_013346495.1">
    <property type="nucleotide sequence ID" value="XM_013491041.1"/>
</dbReference>
<dbReference type="OrthoDB" id="10497599at2759"/>
<sequence length="193" mass="20405">MSSAYVANSSFGRLVMSEAGSANAIHLNEFARSLTTSLDNVKLDDILASGAMIKGCGAQGHQIPDDGDLTRLVHAPNNDTMSIIIWRWIEPRDGLGPALTVESGEGNLVGVGGVVSSALVAGEGDDHVVECAVKAGHCCFGCCGLRGRLWCLVGHVGKRQMRECVVQSWTYRSSISFTSILVRQSTDSLVLAA</sequence>
<dbReference type="HOGENOM" id="CLU_1408492_0_0_1"/>
<protein>
    <submittedName>
        <fullName evidence="1">Uncharacterized protein</fullName>
    </submittedName>
</protein>
<dbReference type="GeneID" id="25368929"/>
<proteinExistence type="predicted"/>
<accession>A0A074YJ22</accession>
<organism evidence="1 2">
    <name type="scientific">Aureobasidium subglaciale (strain EXF-2481)</name>
    <name type="common">Aureobasidium pullulans var. subglaciale</name>
    <dbReference type="NCBI Taxonomy" id="1043005"/>
    <lineage>
        <taxon>Eukaryota</taxon>
        <taxon>Fungi</taxon>
        <taxon>Dikarya</taxon>
        <taxon>Ascomycota</taxon>
        <taxon>Pezizomycotina</taxon>
        <taxon>Dothideomycetes</taxon>
        <taxon>Dothideomycetidae</taxon>
        <taxon>Dothideales</taxon>
        <taxon>Saccotheciaceae</taxon>
        <taxon>Aureobasidium</taxon>
    </lineage>
</organism>
<keyword evidence="2" id="KW-1185">Reference proteome</keyword>
<dbReference type="InParanoid" id="A0A074YJ22"/>
<name>A0A074YJ22_AURSE</name>
<evidence type="ECO:0000313" key="2">
    <source>
        <dbReference type="Proteomes" id="UP000030641"/>
    </source>
</evidence>
<dbReference type="Proteomes" id="UP000030641">
    <property type="component" value="Unassembled WGS sequence"/>
</dbReference>